<dbReference type="InterPro" id="IPR000943">
    <property type="entry name" value="RNA_pol_sigma70"/>
</dbReference>
<comment type="function">
    <text evidence="2">Might take part in the signal recognition particle (SRP) pathway. This is inferred from the conservation of its genetic proximity to ftsY/ffh. May be a regulatory protein.</text>
</comment>
<dbReference type="Gene3D" id="1.10.10.10">
    <property type="entry name" value="Winged helix-like DNA-binding domain superfamily/Winged helix DNA-binding domain"/>
    <property type="match status" value="1"/>
</dbReference>
<dbReference type="GO" id="GO:0003677">
    <property type="term" value="F:DNA binding"/>
    <property type="evidence" value="ECO:0007669"/>
    <property type="project" value="UniProtKB-KW"/>
</dbReference>
<dbReference type="PRINTS" id="PR00046">
    <property type="entry name" value="SIGMA70FCT"/>
</dbReference>
<accession>A0A9D0ZMV4</accession>
<evidence type="ECO:0000313" key="4">
    <source>
        <dbReference type="Proteomes" id="UP000824260"/>
    </source>
</evidence>
<sequence length="108" mass="12358">MEPRVETTYLLDFYGALLTPKRREMLRMRYEEDMSLSEIGAQMGISRQAVSDGMLAARKKLEEYEAKLGLVRRYLAITAEAEAGLRALDGGNIDEARRCLTNIMRIER</sequence>
<dbReference type="InterPro" id="IPR013324">
    <property type="entry name" value="RNA_pol_sigma_r3/r4-like"/>
</dbReference>
<dbReference type="AlphaFoldDB" id="A0A9D0ZMV4"/>
<name>A0A9D0ZMV4_9FIRM</name>
<reference evidence="3" key="2">
    <citation type="journal article" date="2021" name="PeerJ">
        <title>Extensive microbial diversity within the chicken gut microbiome revealed by metagenomics and culture.</title>
        <authorList>
            <person name="Gilroy R."/>
            <person name="Ravi A."/>
            <person name="Getino M."/>
            <person name="Pursley I."/>
            <person name="Horton D.L."/>
            <person name="Alikhan N.F."/>
            <person name="Baker D."/>
            <person name="Gharbi K."/>
            <person name="Hall N."/>
            <person name="Watson M."/>
            <person name="Adriaenssens E.M."/>
            <person name="Foster-Nyarko E."/>
            <person name="Jarju S."/>
            <person name="Secka A."/>
            <person name="Antonio M."/>
            <person name="Oren A."/>
            <person name="Chaudhuri R.R."/>
            <person name="La Ragione R."/>
            <person name="Hildebrand F."/>
            <person name="Pallen M.J."/>
        </authorList>
    </citation>
    <scope>NUCLEOTIDE SEQUENCE</scope>
    <source>
        <strain evidence="3">ChiSjej6B24-2974</strain>
    </source>
</reference>
<comment type="similarity">
    <text evidence="1">Belongs to the UPF0122 family.</text>
</comment>
<comment type="caution">
    <text evidence="3">The sequence shown here is derived from an EMBL/GenBank/DDBJ whole genome shotgun (WGS) entry which is preliminary data.</text>
</comment>
<dbReference type="GO" id="GO:0003700">
    <property type="term" value="F:DNA-binding transcription factor activity"/>
    <property type="evidence" value="ECO:0007669"/>
    <property type="project" value="InterPro"/>
</dbReference>
<dbReference type="InterPro" id="IPR007394">
    <property type="entry name" value="UPF0122"/>
</dbReference>
<dbReference type="EMBL" id="DVFZ01000100">
    <property type="protein sequence ID" value="HIQ83457.1"/>
    <property type="molecule type" value="Genomic_DNA"/>
</dbReference>
<evidence type="ECO:0000256" key="1">
    <source>
        <dbReference type="ARBA" id="ARBA00008720"/>
    </source>
</evidence>
<dbReference type="SUPFAM" id="SSF88659">
    <property type="entry name" value="Sigma3 and sigma4 domains of RNA polymerase sigma factors"/>
    <property type="match status" value="1"/>
</dbReference>
<reference evidence="3" key="1">
    <citation type="submission" date="2020-10" db="EMBL/GenBank/DDBJ databases">
        <authorList>
            <person name="Gilroy R."/>
        </authorList>
    </citation>
    <scope>NUCLEOTIDE SEQUENCE</scope>
    <source>
        <strain evidence="3">ChiSjej6B24-2974</strain>
    </source>
</reference>
<dbReference type="PANTHER" id="PTHR40083:SF1">
    <property type="entry name" value="UPF0122 PROTEIN YLXM"/>
    <property type="match status" value="1"/>
</dbReference>
<dbReference type="InterPro" id="IPR036388">
    <property type="entry name" value="WH-like_DNA-bd_sf"/>
</dbReference>
<dbReference type="PANTHER" id="PTHR40083">
    <property type="entry name" value="UPF0122 PROTEIN CBO2450/CLC_2298"/>
    <property type="match status" value="1"/>
</dbReference>
<dbReference type="GO" id="GO:0006352">
    <property type="term" value="P:DNA-templated transcription initiation"/>
    <property type="evidence" value="ECO:0007669"/>
    <property type="project" value="InterPro"/>
</dbReference>
<evidence type="ECO:0000256" key="2">
    <source>
        <dbReference type="ARBA" id="ARBA00024764"/>
    </source>
</evidence>
<organism evidence="3 4">
    <name type="scientific">Candidatus Pullichristensenella stercorigallinarum</name>
    <dbReference type="NCBI Taxonomy" id="2840909"/>
    <lineage>
        <taxon>Bacteria</taxon>
        <taxon>Bacillati</taxon>
        <taxon>Bacillota</taxon>
        <taxon>Clostridia</taxon>
        <taxon>Candidatus Pullichristensenella</taxon>
    </lineage>
</organism>
<keyword evidence="3" id="KW-0238">DNA-binding</keyword>
<protein>
    <submittedName>
        <fullName evidence="3">DNA-binding protein</fullName>
    </submittedName>
</protein>
<proteinExistence type="inferred from homology"/>
<dbReference type="Pfam" id="PF04297">
    <property type="entry name" value="UPF0122"/>
    <property type="match status" value="1"/>
</dbReference>
<gene>
    <name evidence="3" type="ORF">IAA52_10205</name>
</gene>
<evidence type="ECO:0000313" key="3">
    <source>
        <dbReference type="EMBL" id="HIQ83457.1"/>
    </source>
</evidence>
<dbReference type="Proteomes" id="UP000824260">
    <property type="component" value="Unassembled WGS sequence"/>
</dbReference>